<dbReference type="eggNOG" id="COG1565">
    <property type="taxonomic scope" value="Bacteria"/>
</dbReference>
<evidence type="ECO:0000313" key="4">
    <source>
        <dbReference type="Proteomes" id="UP000006362"/>
    </source>
</evidence>
<protein>
    <recommendedName>
        <fullName evidence="5">SAM-dependent methyltransferase</fullName>
    </recommendedName>
</protein>
<evidence type="ECO:0008006" key="5">
    <source>
        <dbReference type="Google" id="ProtNLM"/>
    </source>
</evidence>
<dbReference type="Pfam" id="PF02636">
    <property type="entry name" value="Methyltransf_28"/>
    <property type="match status" value="1"/>
</dbReference>
<dbReference type="Proteomes" id="UP000006362">
    <property type="component" value="Chromosome"/>
</dbReference>
<dbReference type="GO" id="GO:0032259">
    <property type="term" value="P:methylation"/>
    <property type="evidence" value="ECO:0007669"/>
    <property type="project" value="UniProtKB-KW"/>
</dbReference>
<name>E8T3M0_THEA1</name>
<keyword evidence="2" id="KW-0808">Transferase</keyword>
<dbReference type="PANTHER" id="PTHR12049:SF7">
    <property type="entry name" value="PROTEIN ARGININE METHYLTRANSFERASE NDUFAF7, MITOCHONDRIAL"/>
    <property type="match status" value="1"/>
</dbReference>
<reference evidence="3" key="1">
    <citation type="submission" date="2011-01" db="EMBL/GenBank/DDBJ databases">
        <title>Complete sequence of chromosome of Thermovibrio ammonificans HB-1.</title>
        <authorList>
            <consortium name="US DOE Joint Genome Institute"/>
            <person name="Lucas S."/>
            <person name="Copeland A."/>
            <person name="Lapidus A."/>
            <person name="Cheng J.-F."/>
            <person name="Goodwin L."/>
            <person name="Pitluck S."/>
            <person name="Davenport K."/>
            <person name="Detter J.C."/>
            <person name="Han C."/>
            <person name="Tapia R."/>
            <person name="Land M."/>
            <person name="Hauser L."/>
            <person name="Kyrpides N."/>
            <person name="Ivanova N."/>
            <person name="Ovchinnikova G."/>
            <person name="Vetriani C."/>
            <person name="Woyke T."/>
        </authorList>
    </citation>
    <scope>NUCLEOTIDE SEQUENCE [LARGE SCALE GENOMIC DNA]</scope>
    <source>
        <strain evidence="3">HB-1</strain>
    </source>
</reference>
<dbReference type="GO" id="GO:0035243">
    <property type="term" value="F:protein-arginine omega-N symmetric methyltransferase activity"/>
    <property type="evidence" value="ECO:0007669"/>
    <property type="project" value="TreeGrafter"/>
</dbReference>
<dbReference type="EMBL" id="CP002444">
    <property type="protein sequence ID" value="ADU96151.1"/>
    <property type="molecule type" value="Genomic_DNA"/>
</dbReference>
<gene>
    <name evidence="3" type="ordered locus">Theam_0178</name>
</gene>
<proteinExistence type="predicted"/>
<dbReference type="RefSeq" id="WP_013536937.1">
    <property type="nucleotide sequence ID" value="NC_014926.1"/>
</dbReference>
<dbReference type="PANTHER" id="PTHR12049">
    <property type="entry name" value="PROTEIN ARGININE METHYLTRANSFERASE NDUFAF7, MITOCHONDRIAL"/>
    <property type="match status" value="1"/>
</dbReference>
<evidence type="ECO:0000313" key="3">
    <source>
        <dbReference type="EMBL" id="ADU96151.1"/>
    </source>
</evidence>
<dbReference type="InterPro" id="IPR003788">
    <property type="entry name" value="NDUFAF7"/>
</dbReference>
<dbReference type="KEGG" id="tam:Theam_0178"/>
<evidence type="ECO:0000256" key="2">
    <source>
        <dbReference type="ARBA" id="ARBA00022679"/>
    </source>
</evidence>
<dbReference type="InterPro" id="IPR029063">
    <property type="entry name" value="SAM-dependent_MTases_sf"/>
</dbReference>
<dbReference type="InterPro" id="IPR038375">
    <property type="entry name" value="NDUFAF7_sf"/>
</dbReference>
<evidence type="ECO:0000256" key="1">
    <source>
        <dbReference type="ARBA" id="ARBA00022603"/>
    </source>
</evidence>
<sequence>MLKELIVELIEREGPLRFDRFVELCLYHPEFGYYTRVRTLPVPGQDFFTAPELTPVFGKVLARHIGEVARREKLPLRILELGGGKGFLAKDLLEELRPEEYLLLEKGPMNLKGVKGLTSLEELEGGFEGFVVSNEFFDAFPFRRVLPRRGLEVFIDGKESRLFETLLPFEGEAGSPCEGFEGEYPLFSSWRPFLEELAGKLSRCYFVTFDYGGRCTELSGRQTFKAFSGHALADDWLERPGEVDLTALVDFDYLSKILGELGFENLELCPQSEFLLSWGIERFASPEHTVQLLTLLVDMGRRFKVLTGKFEGRG</sequence>
<dbReference type="OrthoDB" id="9794208at2"/>
<keyword evidence="4" id="KW-1185">Reference proteome</keyword>
<dbReference type="Gene3D" id="3.40.50.12710">
    <property type="match status" value="1"/>
</dbReference>
<dbReference type="STRING" id="648996.Theam_0178"/>
<dbReference type="AlphaFoldDB" id="E8T3M0"/>
<accession>E8T3M0</accession>
<keyword evidence="1" id="KW-0489">Methyltransferase</keyword>
<dbReference type="SUPFAM" id="SSF53335">
    <property type="entry name" value="S-adenosyl-L-methionine-dependent methyltransferases"/>
    <property type="match status" value="1"/>
</dbReference>
<dbReference type="HOGENOM" id="CLU_024840_1_1_0"/>
<organism evidence="3 4">
    <name type="scientific">Thermovibrio ammonificans (strain DSM 15698 / JCM 12110 / HB-1)</name>
    <dbReference type="NCBI Taxonomy" id="648996"/>
    <lineage>
        <taxon>Bacteria</taxon>
        <taxon>Pseudomonadati</taxon>
        <taxon>Aquificota</taxon>
        <taxon>Aquificia</taxon>
        <taxon>Desulfurobacteriales</taxon>
        <taxon>Desulfurobacteriaceae</taxon>
        <taxon>Thermovibrio</taxon>
    </lineage>
</organism>